<dbReference type="PROSITE" id="PS50048">
    <property type="entry name" value="ZN2_CY6_FUNGAL_2"/>
    <property type="match status" value="2"/>
</dbReference>
<feature type="domain" description="Zn(2)-C6 fungal-type" evidence="4">
    <location>
        <begin position="57"/>
        <end position="86"/>
    </location>
</feature>
<dbReference type="CDD" id="cd12148">
    <property type="entry name" value="fungal_TF_MHR"/>
    <property type="match status" value="1"/>
</dbReference>
<dbReference type="AlphaFoldDB" id="A0A9P4TZT9"/>
<protein>
    <recommendedName>
        <fullName evidence="4">Zn(2)-C6 fungal-type domain-containing protein</fullName>
    </recommendedName>
</protein>
<dbReference type="Pfam" id="PF00172">
    <property type="entry name" value="Zn_clus"/>
    <property type="match status" value="2"/>
</dbReference>
<dbReference type="GO" id="GO:0000981">
    <property type="term" value="F:DNA-binding transcription factor activity, RNA polymerase II-specific"/>
    <property type="evidence" value="ECO:0007669"/>
    <property type="project" value="InterPro"/>
</dbReference>
<evidence type="ECO:0000313" key="6">
    <source>
        <dbReference type="Proteomes" id="UP000800235"/>
    </source>
</evidence>
<dbReference type="PANTHER" id="PTHR31001:SF50">
    <property type="entry name" value="ZN(II)2CYS6 TRANSCRIPTION FACTOR (EUROFUNG)"/>
    <property type="match status" value="1"/>
</dbReference>
<evidence type="ECO:0000256" key="3">
    <source>
        <dbReference type="ARBA" id="ARBA00023242"/>
    </source>
</evidence>
<dbReference type="Proteomes" id="UP000800235">
    <property type="component" value="Unassembled WGS sequence"/>
</dbReference>
<reference evidence="5" key="1">
    <citation type="journal article" date="2020" name="Stud. Mycol.">
        <title>101 Dothideomycetes genomes: a test case for predicting lifestyles and emergence of pathogens.</title>
        <authorList>
            <person name="Haridas S."/>
            <person name="Albert R."/>
            <person name="Binder M."/>
            <person name="Bloem J."/>
            <person name="Labutti K."/>
            <person name="Salamov A."/>
            <person name="Andreopoulos B."/>
            <person name="Baker S."/>
            <person name="Barry K."/>
            <person name="Bills G."/>
            <person name="Bluhm B."/>
            <person name="Cannon C."/>
            <person name="Castanera R."/>
            <person name="Culley D."/>
            <person name="Daum C."/>
            <person name="Ezra D."/>
            <person name="Gonzalez J."/>
            <person name="Henrissat B."/>
            <person name="Kuo A."/>
            <person name="Liang C."/>
            <person name="Lipzen A."/>
            <person name="Lutzoni F."/>
            <person name="Magnuson J."/>
            <person name="Mondo S."/>
            <person name="Nolan M."/>
            <person name="Ohm R."/>
            <person name="Pangilinan J."/>
            <person name="Park H.-J."/>
            <person name="Ramirez L."/>
            <person name="Alfaro M."/>
            <person name="Sun H."/>
            <person name="Tritt A."/>
            <person name="Yoshinaga Y."/>
            <person name="Zwiers L.-H."/>
            <person name="Turgeon B."/>
            <person name="Goodwin S."/>
            <person name="Spatafora J."/>
            <person name="Crous P."/>
            <person name="Grigoriev I."/>
        </authorList>
    </citation>
    <scope>NUCLEOTIDE SEQUENCE</scope>
    <source>
        <strain evidence="5">CBS 130266</strain>
    </source>
</reference>
<accession>A0A9P4TZT9</accession>
<proteinExistence type="predicted"/>
<comment type="subcellular location">
    <subcellularLocation>
        <location evidence="1">Nucleus</location>
    </subcellularLocation>
</comment>
<dbReference type="SMART" id="SM00066">
    <property type="entry name" value="GAL4"/>
    <property type="match status" value="2"/>
</dbReference>
<evidence type="ECO:0000313" key="5">
    <source>
        <dbReference type="EMBL" id="KAF2431990.1"/>
    </source>
</evidence>
<dbReference type="GO" id="GO:0006351">
    <property type="term" value="P:DNA-templated transcription"/>
    <property type="evidence" value="ECO:0007669"/>
    <property type="project" value="InterPro"/>
</dbReference>
<dbReference type="GO" id="GO:0003677">
    <property type="term" value="F:DNA binding"/>
    <property type="evidence" value="ECO:0007669"/>
    <property type="project" value="InterPro"/>
</dbReference>
<dbReference type="SUPFAM" id="SSF57701">
    <property type="entry name" value="Zn2/Cys6 DNA-binding domain"/>
    <property type="match status" value="2"/>
</dbReference>
<evidence type="ECO:0000256" key="1">
    <source>
        <dbReference type="ARBA" id="ARBA00004123"/>
    </source>
</evidence>
<dbReference type="GO" id="GO:0008270">
    <property type="term" value="F:zinc ion binding"/>
    <property type="evidence" value="ECO:0007669"/>
    <property type="project" value="InterPro"/>
</dbReference>
<dbReference type="InterPro" id="IPR050613">
    <property type="entry name" value="Sec_Metabolite_Reg"/>
</dbReference>
<dbReference type="PROSITE" id="PS00463">
    <property type="entry name" value="ZN2_CY6_FUNGAL_1"/>
    <property type="match status" value="2"/>
</dbReference>
<dbReference type="SMART" id="SM00906">
    <property type="entry name" value="Fungal_trans"/>
    <property type="match status" value="1"/>
</dbReference>
<evidence type="ECO:0000256" key="2">
    <source>
        <dbReference type="ARBA" id="ARBA00022723"/>
    </source>
</evidence>
<dbReference type="GO" id="GO:0005634">
    <property type="term" value="C:nucleus"/>
    <property type="evidence" value="ECO:0007669"/>
    <property type="project" value="UniProtKB-SubCell"/>
</dbReference>
<dbReference type="InterPro" id="IPR036864">
    <property type="entry name" value="Zn2-C6_fun-type_DNA-bd_sf"/>
</dbReference>
<keyword evidence="6" id="KW-1185">Reference proteome</keyword>
<gene>
    <name evidence="5" type="ORF">EJ08DRAFT_158710</name>
</gene>
<keyword evidence="3" id="KW-0539">Nucleus</keyword>
<dbReference type="CDD" id="cd00067">
    <property type="entry name" value="GAL4"/>
    <property type="match status" value="2"/>
</dbReference>
<name>A0A9P4TZT9_9PEZI</name>
<comment type="caution">
    <text evidence="5">The sequence shown here is derived from an EMBL/GenBank/DDBJ whole genome shotgun (WGS) entry which is preliminary data.</text>
</comment>
<dbReference type="Pfam" id="PF04082">
    <property type="entry name" value="Fungal_trans"/>
    <property type="match status" value="1"/>
</dbReference>
<dbReference type="PANTHER" id="PTHR31001">
    <property type="entry name" value="UNCHARACTERIZED TRANSCRIPTIONAL REGULATORY PROTEIN"/>
    <property type="match status" value="1"/>
</dbReference>
<keyword evidence="2" id="KW-0479">Metal-binding</keyword>
<organism evidence="5 6">
    <name type="scientific">Tothia fuscella</name>
    <dbReference type="NCBI Taxonomy" id="1048955"/>
    <lineage>
        <taxon>Eukaryota</taxon>
        <taxon>Fungi</taxon>
        <taxon>Dikarya</taxon>
        <taxon>Ascomycota</taxon>
        <taxon>Pezizomycotina</taxon>
        <taxon>Dothideomycetes</taxon>
        <taxon>Pleosporomycetidae</taxon>
        <taxon>Venturiales</taxon>
        <taxon>Cylindrosympodiaceae</taxon>
        <taxon>Tothia</taxon>
    </lineage>
</organism>
<feature type="domain" description="Zn(2)-C6 fungal-type" evidence="4">
    <location>
        <begin position="13"/>
        <end position="43"/>
    </location>
</feature>
<dbReference type="InterPro" id="IPR001138">
    <property type="entry name" value="Zn2Cys6_DnaBD"/>
</dbReference>
<dbReference type="InterPro" id="IPR007219">
    <property type="entry name" value="XnlR_reg_dom"/>
</dbReference>
<dbReference type="OrthoDB" id="435881at2759"/>
<dbReference type="EMBL" id="MU007028">
    <property type="protein sequence ID" value="KAF2431990.1"/>
    <property type="molecule type" value="Genomic_DNA"/>
</dbReference>
<evidence type="ECO:0000259" key="4">
    <source>
        <dbReference type="PROSITE" id="PS50048"/>
    </source>
</evidence>
<sequence>MRTSSSNANGARACCRCREKKIHCGREKPSCKACDSFGVNCAYPSTNDRYAVSRVRSCIECRRQRAKCDRKRPCSSCVTSKVKCIYTAASVGGGESTAESDSGAVGTNAFQNLITTTTNRTYSPDNLNPAILLGSDAHPAIVTPLHPSNPAQIWMLWHIYMKNVDSLYKIFHAPSFEKQLFRGVQNLQTIDADVETLLFAVYFAAITSVTNEDCQDRFSESKIVLLKRYRYALEKCLTRAMFLEIPQLVSLRAFVLYITACRDAPVTAPIDTLLALAIRLAIKLEVHKEHSRGQQQSSRFITLGERTNTELRRRLWWHLISLDVQIAESSGTDPTIIEGTFNASFPSSMDDGELDDNSDLPLPPLPGESFNPETYAINQALDGFADTYDQEHKIDMSYALVRMEIASGLRRYAFSEQFCQINGYEVVSTSAARLQHVNELVGKVNMKYLQYCQRNDFFSSFARNAAKLMLSKHLMLVKRADSAQQTLHNCTQVLEAAVGLRRTHPSWAWTLRSYVELDVLEVYLHSLVDIQNQPAIWDAEYEGQLKHGRALSLAAVERGREHDLKLCYPKQWKRIESLHQRLNDAIS</sequence>
<dbReference type="Gene3D" id="4.10.240.10">
    <property type="entry name" value="Zn(2)-C6 fungal-type DNA-binding domain"/>
    <property type="match status" value="2"/>
</dbReference>